<organism evidence="1 2">
    <name type="scientific">Lutimaribacter pacificus</name>
    <dbReference type="NCBI Taxonomy" id="391948"/>
    <lineage>
        <taxon>Bacteria</taxon>
        <taxon>Pseudomonadati</taxon>
        <taxon>Pseudomonadota</taxon>
        <taxon>Alphaproteobacteria</taxon>
        <taxon>Rhodobacterales</taxon>
        <taxon>Roseobacteraceae</taxon>
        <taxon>Lutimaribacter</taxon>
    </lineage>
</organism>
<name>A0A1H0I486_9RHOB</name>
<keyword evidence="2" id="KW-1185">Reference proteome</keyword>
<accession>A0A1H0I486</accession>
<dbReference type="Proteomes" id="UP000324252">
    <property type="component" value="Unassembled WGS sequence"/>
</dbReference>
<gene>
    <name evidence="1" type="ORF">SAMN05444142_104149</name>
</gene>
<evidence type="ECO:0000313" key="2">
    <source>
        <dbReference type="Proteomes" id="UP000324252"/>
    </source>
</evidence>
<protein>
    <submittedName>
        <fullName evidence="1">Uncharacterized protein</fullName>
    </submittedName>
</protein>
<evidence type="ECO:0000313" key="1">
    <source>
        <dbReference type="EMBL" id="SHK26656.1"/>
    </source>
</evidence>
<dbReference type="OrthoDB" id="7868859at2"/>
<dbReference type="RefSeq" id="WP_149788454.1">
    <property type="nucleotide sequence ID" value="NZ_FNIO01000004.1"/>
</dbReference>
<dbReference type="AlphaFoldDB" id="A0A1H0I486"/>
<proteinExistence type="predicted"/>
<sequence>MAPAAYILCHAPALAGFRPMARRRSRRGTARVPALLAAAFAALLPPAPVMAQSFDEAVRSNLTLAVELCVHDILGTQPGLTGFRAAGFAYRMDGQPGQDVYHRFHAPADTVSAEIYEGQMAPHCAVRTAHLGLGEAIALVNTLLHERFPGKFRFAGDAQNPCRGFVETAGRALPVEVLFGSANDSAGCVEDGTTRITIAQFV</sequence>
<dbReference type="EMBL" id="FQZZ01000004">
    <property type="protein sequence ID" value="SHK26656.1"/>
    <property type="molecule type" value="Genomic_DNA"/>
</dbReference>
<reference evidence="1 2" key="1">
    <citation type="submission" date="2016-11" db="EMBL/GenBank/DDBJ databases">
        <authorList>
            <person name="Varghese N."/>
            <person name="Submissions S."/>
        </authorList>
    </citation>
    <scope>NUCLEOTIDE SEQUENCE [LARGE SCALE GENOMIC DNA]</scope>
    <source>
        <strain evidence="1 2">DSM 29620</strain>
    </source>
</reference>